<feature type="domain" description="Clp R" evidence="8">
    <location>
        <begin position="1"/>
        <end position="138"/>
    </location>
</feature>
<dbReference type="GO" id="GO:0005524">
    <property type="term" value="F:ATP binding"/>
    <property type="evidence" value="ECO:0007669"/>
    <property type="project" value="UniProtKB-KW"/>
</dbReference>
<dbReference type="Gene3D" id="3.40.50.300">
    <property type="entry name" value="P-loop containing nucleotide triphosphate hydrolases"/>
    <property type="match status" value="3"/>
</dbReference>
<dbReference type="Pfam" id="PF02861">
    <property type="entry name" value="Clp_N"/>
    <property type="match status" value="1"/>
</dbReference>
<dbReference type="AlphaFoldDB" id="A0AAX6GCD5"/>
<evidence type="ECO:0000256" key="6">
    <source>
        <dbReference type="PROSITE-ProRule" id="PRU01251"/>
    </source>
</evidence>
<evidence type="ECO:0000256" key="3">
    <source>
        <dbReference type="ARBA" id="ARBA00022741"/>
    </source>
</evidence>
<dbReference type="Gene3D" id="1.10.1780.10">
    <property type="entry name" value="Clp, N-terminal domain"/>
    <property type="match status" value="1"/>
</dbReference>
<evidence type="ECO:0000259" key="8">
    <source>
        <dbReference type="PROSITE" id="PS51903"/>
    </source>
</evidence>
<dbReference type="FunFam" id="1.10.1780.10:FF:000006">
    <property type="entry name" value="Chaperone protein ClpB3, chloroplastic"/>
    <property type="match status" value="1"/>
</dbReference>
<feature type="coiled-coil region" evidence="7">
    <location>
        <begin position="404"/>
        <end position="525"/>
    </location>
</feature>
<dbReference type="InterPro" id="IPR027417">
    <property type="entry name" value="P-loop_NTPase"/>
</dbReference>
<dbReference type="PANTHER" id="PTHR11638">
    <property type="entry name" value="ATP-DEPENDENT CLP PROTEASE"/>
    <property type="match status" value="1"/>
</dbReference>
<dbReference type="InterPro" id="IPR036628">
    <property type="entry name" value="Clp_N_dom_sf"/>
</dbReference>
<dbReference type="FunFam" id="3.40.50.300:FF:000120">
    <property type="entry name" value="ATP-dependent chaperone ClpB"/>
    <property type="match status" value="1"/>
</dbReference>
<keyword evidence="2 6" id="KW-0677">Repeat</keyword>
<dbReference type="Proteomes" id="UP001140949">
    <property type="component" value="Unassembled WGS sequence"/>
</dbReference>
<proteinExistence type="inferred from homology"/>
<dbReference type="Pfam" id="PF17871">
    <property type="entry name" value="AAA_lid_9"/>
    <property type="match status" value="1"/>
</dbReference>
<reference evidence="9" key="2">
    <citation type="submission" date="2023-04" db="EMBL/GenBank/DDBJ databases">
        <authorList>
            <person name="Bruccoleri R.E."/>
            <person name="Oakeley E.J."/>
            <person name="Faust A.-M."/>
            <person name="Dessus-Babus S."/>
            <person name="Altorfer M."/>
            <person name="Burckhardt D."/>
            <person name="Oertli M."/>
            <person name="Naumann U."/>
            <person name="Petersen F."/>
            <person name="Wong J."/>
        </authorList>
    </citation>
    <scope>NUCLEOTIDE SEQUENCE</scope>
    <source>
        <strain evidence="9">GSM-AAB239-AS_SAM_17_03QT</strain>
        <tissue evidence="9">Leaf</tissue>
    </source>
</reference>
<dbReference type="EMBL" id="JANAVB010021431">
    <property type="protein sequence ID" value="KAJ6825871.1"/>
    <property type="molecule type" value="Genomic_DNA"/>
</dbReference>
<dbReference type="InterPro" id="IPR041546">
    <property type="entry name" value="ClpA/ClpB_AAA_lid"/>
</dbReference>
<dbReference type="CDD" id="cd00009">
    <property type="entry name" value="AAA"/>
    <property type="match status" value="1"/>
</dbReference>
<dbReference type="InterPro" id="IPR050130">
    <property type="entry name" value="ClpA_ClpB"/>
</dbReference>
<reference evidence="9" key="1">
    <citation type="journal article" date="2023" name="GigaByte">
        <title>Genome assembly of the bearded iris, Iris pallida Lam.</title>
        <authorList>
            <person name="Bruccoleri R.E."/>
            <person name="Oakeley E.J."/>
            <person name="Faust A.M.E."/>
            <person name="Altorfer M."/>
            <person name="Dessus-Babus S."/>
            <person name="Burckhardt D."/>
            <person name="Oertli M."/>
            <person name="Naumann U."/>
            <person name="Petersen F."/>
            <person name="Wong J."/>
        </authorList>
    </citation>
    <scope>NUCLEOTIDE SEQUENCE</scope>
    <source>
        <strain evidence="9">GSM-AAB239-AS_SAM_17_03QT</strain>
    </source>
</reference>
<sequence length="652" mass="73357">MAWQAIVSSPEVAKESKHQIVETEHLMQALLEQKNGLARRIFSKAGLDNTRLLEATEKFIQRQPKVLGESAGSMLGRDLEALIQRARDYKKEYGDSFVSVEHLVLGYAEDRRFGKQLFKDFNISLQTLKSAVESIRGRQTVIDQDPEGKYESLEKYGKDLTAMARSGKLDPVIGRDDEIRRCIQILSRRTKNNPVLIGEPGVGKTAISEGLAQRIVQGDVPQALMDRKLISLDMGALIAGAKYRGEFEDRLKAVLREVTDSDGQIILFIDEIHTVVGAGATNGAMDAGNLLKPMLGRGELRCIGATTLDEYRKYIEKDPALERRFQQVYVDQPTVEDTISILRGLRERYELHHGVRISDSALVEAAILSDRYISGRFLPDKAIDLVDEAAAKLKMEITSKPTALDEINRTVLKLEMERLSLTNDTDKASKDRLARLDTELGLLKEKQAELTSQWEHEKSVMTKIQSIKEEIDRVNLEIQQAEREYDLNRAAELKYGSLNALQRQLNDAEKDLDEYQNSGKSMLREEVTGNDIAEIVSKWTGIPVSKLQQSEREKLLHLEEELHKRVVGQDPAVRAVAEAIQRSRAGLSDPHRPIASFMFMGPTGVGKTELAKALASYMFNTEEALVRIDMSEYMEKHAVSRLIGGPTWLCWI</sequence>
<dbReference type="InterPro" id="IPR003593">
    <property type="entry name" value="AAA+_ATPase"/>
</dbReference>
<dbReference type="GO" id="GO:0034605">
    <property type="term" value="P:cellular response to heat"/>
    <property type="evidence" value="ECO:0007669"/>
    <property type="project" value="TreeGrafter"/>
</dbReference>
<name>A0AAX6GCD5_IRIPA</name>
<dbReference type="InterPro" id="IPR018368">
    <property type="entry name" value="ClpA/B_CS1"/>
</dbReference>
<dbReference type="PROSITE" id="PS51903">
    <property type="entry name" value="CLP_R"/>
    <property type="match status" value="1"/>
</dbReference>
<dbReference type="InterPro" id="IPR004176">
    <property type="entry name" value="Clp_R_N"/>
</dbReference>
<protein>
    <submittedName>
        <fullName evidence="9">Chaperone protein ClpB2, chloroplastic-like</fullName>
    </submittedName>
</protein>
<evidence type="ECO:0000313" key="10">
    <source>
        <dbReference type="Proteomes" id="UP001140949"/>
    </source>
</evidence>
<evidence type="ECO:0000256" key="1">
    <source>
        <dbReference type="ARBA" id="ARBA00008675"/>
    </source>
</evidence>
<dbReference type="InterPro" id="IPR003959">
    <property type="entry name" value="ATPase_AAA_core"/>
</dbReference>
<accession>A0AAX6GCD5</accession>
<dbReference type="GO" id="GO:0016887">
    <property type="term" value="F:ATP hydrolysis activity"/>
    <property type="evidence" value="ECO:0007669"/>
    <property type="project" value="InterPro"/>
</dbReference>
<keyword evidence="10" id="KW-1185">Reference proteome</keyword>
<keyword evidence="4" id="KW-0067">ATP-binding</keyword>
<dbReference type="Pfam" id="PF07724">
    <property type="entry name" value="AAA_2"/>
    <property type="match status" value="1"/>
</dbReference>
<dbReference type="FunFam" id="3.40.50.300:FF:000010">
    <property type="entry name" value="Chaperone clpB 1, putative"/>
    <property type="match status" value="1"/>
</dbReference>
<dbReference type="GO" id="GO:0005737">
    <property type="term" value="C:cytoplasm"/>
    <property type="evidence" value="ECO:0007669"/>
    <property type="project" value="TreeGrafter"/>
</dbReference>
<dbReference type="SMART" id="SM00382">
    <property type="entry name" value="AAA"/>
    <property type="match status" value="1"/>
</dbReference>
<dbReference type="SUPFAM" id="SSF52540">
    <property type="entry name" value="P-loop containing nucleoside triphosphate hydrolases"/>
    <property type="match status" value="2"/>
</dbReference>
<dbReference type="PROSITE" id="PS00870">
    <property type="entry name" value="CLPAB_1"/>
    <property type="match status" value="1"/>
</dbReference>
<evidence type="ECO:0000256" key="5">
    <source>
        <dbReference type="ARBA" id="ARBA00023186"/>
    </source>
</evidence>
<keyword evidence="5" id="KW-0143">Chaperone</keyword>
<organism evidence="9 10">
    <name type="scientific">Iris pallida</name>
    <name type="common">Sweet iris</name>
    <dbReference type="NCBI Taxonomy" id="29817"/>
    <lineage>
        <taxon>Eukaryota</taxon>
        <taxon>Viridiplantae</taxon>
        <taxon>Streptophyta</taxon>
        <taxon>Embryophyta</taxon>
        <taxon>Tracheophyta</taxon>
        <taxon>Spermatophyta</taxon>
        <taxon>Magnoliopsida</taxon>
        <taxon>Liliopsida</taxon>
        <taxon>Asparagales</taxon>
        <taxon>Iridaceae</taxon>
        <taxon>Iridoideae</taxon>
        <taxon>Irideae</taxon>
        <taxon>Iris</taxon>
    </lineage>
</organism>
<evidence type="ECO:0000256" key="2">
    <source>
        <dbReference type="ARBA" id="ARBA00022737"/>
    </source>
</evidence>
<evidence type="ECO:0000256" key="7">
    <source>
        <dbReference type="SAM" id="Coils"/>
    </source>
</evidence>
<gene>
    <name evidence="9" type="ORF">M6B38_377825</name>
</gene>
<dbReference type="PANTHER" id="PTHR11638:SF18">
    <property type="entry name" value="HEAT SHOCK PROTEIN 104"/>
    <property type="match status" value="1"/>
</dbReference>
<keyword evidence="7" id="KW-0175">Coiled coil</keyword>
<evidence type="ECO:0000313" key="9">
    <source>
        <dbReference type="EMBL" id="KAJ6825871.1"/>
    </source>
</evidence>
<dbReference type="Pfam" id="PF00004">
    <property type="entry name" value="AAA"/>
    <property type="match status" value="1"/>
</dbReference>
<comment type="similarity">
    <text evidence="1">Belongs to the ClpA/ClpB family.</text>
</comment>
<dbReference type="SUPFAM" id="SSF81923">
    <property type="entry name" value="Double Clp-N motif"/>
    <property type="match status" value="1"/>
</dbReference>
<keyword evidence="3" id="KW-0547">Nucleotide-binding</keyword>
<comment type="caution">
    <text evidence="9">The sequence shown here is derived from an EMBL/GenBank/DDBJ whole genome shotgun (WGS) entry which is preliminary data.</text>
</comment>
<evidence type="ECO:0000256" key="4">
    <source>
        <dbReference type="ARBA" id="ARBA00022840"/>
    </source>
</evidence>